<sequence length="641" mass="70931">MKIKHINILYWLCIALIGSQASSCQKDKNEQVGESAGAVTFSVAADLHYDDNLEDKKSQFSRQTISQTSMKDKGGDFYVINEEVSLKGDSELRGSTRQSNSKKLDNSLALAPEYPADYNPAATLGPSISLPNGVKYRILVYNAAGKFVEQVDGTAGSANPPKAVNLWQNADYTYYAYSYYNKQALPAIPTNQLANPKFNVENEDFIYATGSFKTGVQKPGIHNTQVKIQFKHAMAMVQVQVNIGGFSGKADLANYVNGNKADKPYIQAAPKMLERGVFNLKQLGFEKQTTIDSVVNANVRSTYAFVPGFNATTYQGFFYTVPGGDTEYKTDFKINASIWVIQDNPSAPLKFNKTYTGKVRKGRGRFTRFDIFGFDSGIPFPKTSTSTKTNWSRGDLFYDESQGFTSLDGYTRFQHRNYVTNSNHYGSSLLIYGYTPPVASYNQFEAKYGHTYYKLGYSYPLGVTNAAPETKGNPCDGLRPNGGDLNNKWALPTFAQAKVLADYINKYSGQGQIDKSSNVNNKSAIVIVNNELNPAVQRDGRVAFELKGYGKYNSTTEKHELTDAPTFDSQGNLSTGKAYYWLAEDGNTYGYLEISFDKSVTNGKPYSAKVYKSGSNAVSEGYSEAKLQKIDALSIRCVRKN</sequence>
<gene>
    <name evidence="1" type="ORF">GQF63_00955</name>
</gene>
<evidence type="ECO:0000313" key="2">
    <source>
        <dbReference type="Proteomes" id="UP000435036"/>
    </source>
</evidence>
<keyword evidence="2" id="KW-1185">Reference proteome</keyword>
<dbReference type="OrthoDB" id="692440at2"/>
<dbReference type="Pfam" id="PF13149">
    <property type="entry name" value="Mfa_like_1"/>
    <property type="match status" value="1"/>
</dbReference>
<comment type="caution">
    <text evidence="1">The sequence shown here is derived from an EMBL/GenBank/DDBJ whole genome shotgun (WGS) entry which is preliminary data.</text>
</comment>
<reference evidence="1 2" key="1">
    <citation type="submission" date="2019-12" db="EMBL/GenBank/DDBJ databases">
        <authorList>
            <person name="Dong K."/>
        </authorList>
    </citation>
    <scope>NUCLEOTIDE SEQUENCE [LARGE SCALE GENOMIC DNA]</scope>
    <source>
        <strain evidence="1 2">JCM 31225</strain>
    </source>
</reference>
<protein>
    <recommendedName>
        <fullName evidence="3">Fimbrillin family protein</fullName>
    </recommendedName>
</protein>
<dbReference type="Proteomes" id="UP000435036">
    <property type="component" value="Unassembled WGS sequence"/>
</dbReference>
<accession>A0A6N8KV36</accession>
<proteinExistence type="predicted"/>
<dbReference type="EMBL" id="WSQA01000001">
    <property type="protein sequence ID" value="MVZ60579.1"/>
    <property type="molecule type" value="Genomic_DNA"/>
</dbReference>
<evidence type="ECO:0000313" key="1">
    <source>
        <dbReference type="EMBL" id="MVZ60579.1"/>
    </source>
</evidence>
<organism evidence="1 2">
    <name type="scientific">Sphingobacterium humi</name>
    <dbReference type="NCBI Taxonomy" id="1796905"/>
    <lineage>
        <taxon>Bacteria</taxon>
        <taxon>Pseudomonadati</taxon>
        <taxon>Bacteroidota</taxon>
        <taxon>Sphingobacteriia</taxon>
        <taxon>Sphingobacteriales</taxon>
        <taxon>Sphingobacteriaceae</taxon>
        <taxon>Sphingobacterium</taxon>
    </lineage>
</organism>
<dbReference type="InterPro" id="IPR025049">
    <property type="entry name" value="Mfa-like_1"/>
</dbReference>
<dbReference type="RefSeq" id="WP_160367222.1">
    <property type="nucleotide sequence ID" value="NZ_WSQA01000001.1"/>
</dbReference>
<name>A0A6N8KV36_9SPHI</name>
<dbReference type="AlphaFoldDB" id="A0A6N8KV36"/>
<evidence type="ECO:0008006" key="3">
    <source>
        <dbReference type="Google" id="ProtNLM"/>
    </source>
</evidence>